<dbReference type="Gene3D" id="3.40.50.1820">
    <property type="entry name" value="alpha/beta hydrolase"/>
    <property type="match status" value="1"/>
</dbReference>
<dbReference type="PANTHER" id="PTHR43433">
    <property type="entry name" value="HYDROLASE, ALPHA/BETA FOLD FAMILY PROTEIN"/>
    <property type="match status" value="1"/>
</dbReference>
<dbReference type="SUPFAM" id="SSF53474">
    <property type="entry name" value="alpha/beta-Hydrolases"/>
    <property type="match status" value="1"/>
</dbReference>
<organism evidence="2 3">
    <name type="scientific">Crucibulum laeve</name>
    <dbReference type="NCBI Taxonomy" id="68775"/>
    <lineage>
        <taxon>Eukaryota</taxon>
        <taxon>Fungi</taxon>
        <taxon>Dikarya</taxon>
        <taxon>Basidiomycota</taxon>
        <taxon>Agaricomycotina</taxon>
        <taxon>Agaricomycetes</taxon>
        <taxon>Agaricomycetidae</taxon>
        <taxon>Agaricales</taxon>
        <taxon>Agaricineae</taxon>
        <taxon>Nidulariaceae</taxon>
        <taxon>Crucibulum</taxon>
    </lineage>
</organism>
<dbReference type="InterPro" id="IPR029058">
    <property type="entry name" value="AB_hydrolase_fold"/>
</dbReference>
<sequence length="336" mass="37292">MSSTVNIGELPTAFDPETCVRKGLCPVTKLRPQGPEALESHSLYFEQHGNGTKYKVVFIMGLNSSSFAWAPQVRHFGRSEECTALLFDNRGVGNSGYPRGPYTTAGMAEDAICLLDYVGWTEKRDIHVVGISLGGMIAQELATRIPDRIASLTLAVTTPGGHIYQNFPPWKGLISLAKLMITPDPEKKVPVVMPMLFPEEWLKLKDEHDPQGRKNMDVQVEAFLRRVTITKPQQFMGHISQMAAALMHHVTPDRLRAISASIPKVIIVTGDDDNLVGPWHSLELKSAMPEAEFIQWEQTGHGIHAQRPKEFNALLEKTFKEGKEKVEAGWTPSNSA</sequence>
<dbReference type="OrthoDB" id="19657at2759"/>
<protein>
    <submittedName>
        <fullName evidence="2">Alpha/beta-hydrolase</fullName>
    </submittedName>
</protein>
<proteinExistence type="predicted"/>
<feature type="domain" description="AB hydrolase-1" evidence="1">
    <location>
        <begin position="56"/>
        <end position="313"/>
    </location>
</feature>
<dbReference type="GO" id="GO:0016787">
    <property type="term" value="F:hydrolase activity"/>
    <property type="evidence" value="ECO:0007669"/>
    <property type="project" value="UniProtKB-KW"/>
</dbReference>
<dbReference type="Pfam" id="PF12697">
    <property type="entry name" value="Abhydrolase_6"/>
    <property type="match status" value="1"/>
</dbReference>
<dbReference type="InterPro" id="IPR050471">
    <property type="entry name" value="AB_hydrolase"/>
</dbReference>
<dbReference type="STRING" id="68775.A0A5C3LQE1"/>
<dbReference type="Proteomes" id="UP000308652">
    <property type="component" value="Unassembled WGS sequence"/>
</dbReference>
<dbReference type="InterPro" id="IPR000073">
    <property type="entry name" value="AB_hydrolase_1"/>
</dbReference>
<evidence type="ECO:0000259" key="1">
    <source>
        <dbReference type="Pfam" id="PF12697"/>
    </source>
</evidence>
<reference evidence="2 3" key="1">
    <citation type="journal article" date="2019" name="Nat. Ecol. Evol.">
        <title>Megaphylogeny resolves global patterns of mushroom evolution.</title>
        <authorList>
            <person name="Varga T."/>
            <person name="Krizsan K."/>
            <person name="Foldi C."/>
            <person name="Dima B."/>
            <person name="Sanchez-Garcia M."/>
            <person name="Sanchez-Ramirez S."/>
            <person name="Szollosi G.J."/>
            <person name="Szarkandi J.G."/>
            <person name="Papp V."/>
            <person name="Albert L."/>
            <person name="Andreopoulos W."/>
            <person name="Angelini C."/>
            <person name="Antonin V."/>
            <person name="Barry K.W."/>
            <person name="Bougher N.L."/>
            <person name="Buchanan P."/>
            <person name="Buyck B."/>
            <person name="Bense V."/>
            <person name="Catcheside P."/>
            <person name="Chovatia M."/>
            <person name="Cooper J."/>
            <person name="Damon W."/>
            <person name="Desjardin D."/>
            <person name="Finy P."/>
            <person name="Geml J."/>
            <person name="Haridas S."/>
            <person name="Hughes K."/>
            <person name="Justo A."/>
            <person name="Karasinski D."/>
            <person name="Kautmanova I."/>
            <person name="Kiss B."/>
            <person name="Kocsube S."/>
            <person name="Kotiranta H."/>
            <person name="LaButti K.M."/>
            <person name="Lechner B.E."/>
            <person name="Liimatainen K."/>
            <person name="Lipzen A."/>
            <person name="Lukacs Z."/>
            <person name="Mihaltcheva S."/>
            <person name="Morgado L.N."/>
            <person name="Niskanen T."/>
            <person name="Noordeloos M.E."/>
            <person name="Ohm R.A."/>
            <person name="Ortiz-Santana B."/>
            <person name="Ovrebo C."/>
            <person name="Racz N."/>
            <person name="Riley R."/>
            <person name="Savchenko A."/>
            <person name="Shiryaev A."/>
            <person name="Soop K."/>
            <person name="Spirin V."/>
            <person name="Szebenyi C."/>
            <person name="Tomsovsky M."/>
            <person name="Tulloss R.E."/>
            <person name="Uehling J."/>
            <person name="Grigoriev I.V."/>
            <person name="Vagvolgyi C."/>
            <person name="Papp T."/>
            <person name="Martin F.M."/>
            <person name="Miettinen O."/>
            <person name="Hibbett D.S."/>
            <person name="Nagy L.G."/>
        </authorList>
    </citation>
    <scope>NUCLEOTIDE SEQUENCE [LARGE SCALE GENOMIC DNA]</scope>
    <source>
        <strain evidence="2 3">CBS 166.37</strain>
    </source>
</reference>
<gene>
    <name evidence="2" type="ORF">BDQ12DRAFT_706738</name>
</gene>
<dbReference type="AlphaFoldDB" id="A0A5C3LQE1"/>
<keyword evidence="2" id="KW-0378">Hydrolase</keyword>
<keyword evidence="3" id="KW-1185">Reference proteome</keyword>
<dbReference type="PANTHER" id="PTHR43433:SF5">
    <property type="entry name" value="AB HYDROLASE-1 DOMAIN-CONTAINING PROTEIN"/>
    <property type="match status" value="1"/>
</dbReference>
<accession>A0A5C3LQE1</accession>
<dbReference type="EMBL" id="ML213625">
    <property type="protein sequence ID" value="TFK35025.1"/>
    <property type="molecule type" value="Genomic_DNA"/>
</dbReference>
<name>A0A5C3LQE1_9AGAR</name>
<evidence type="ECO:0000313" key="3">
    <source>
        <dbReference type="Proteomes" id="UP000308652"/>
    </source>
</evidence>
<evidence type="ECO:0000313" key="2">
    <source>
        <dbReference type="EMBL" id="TFK35025.1"/>
    </source>
</evidence>